<protein>
    <submittedName>
        <fullName evidence="1">Uncharacterized protein</fullName>
    </submittedName>
</protein>
<comment type="caution">
    <text evidence="1">The sequence shown here is derived from an EMBL/GenBank/DDBJ whole genome shotgun (WGS) entry which is preliminary data.</text>
</comment>
<gene>
    <name evidence="1" type="ORF">CEXT_762771</name>
</gene>
<evidence type="ECO:0000313" key="2">
    <source>
        <dbReference type="Proteomes" id="UP001054945"/>
    </source>
</evidence>
<feature type="non-terminal residue" evidence="1">
    <location>
        <position position="1"/>
    </location>
</feature>
<sequence length="32" mass="3786">TTTWSRIEFFDGHDDDASKRRIDTLACRWKSA</sequence>
<dbReference type="Proteomes" id="UP001054945">
    <property type="component" value="Unassembled WGS sequence"/>
</dbReference>
<dbReference type="AlphaFoldDB" id="A0AAV4NW27"/>
<name>A0AAV4NW27_CAEEX</name>
<dbReference type="EMBL" id="BPLR01021219">
    <property type="protein sequence ID" value="GIX87252.1"/>
    <property type="molecule type" value="Genomic_DNA"/>
</dbReference>
<accession>A0AAV4NW27</accession>
<evidence type="ECO:0000313" key="1">
    <source>
        <dbReference type="EMBL" id="GIX87252.1"/>
    </source>
</evidence>
<reference evidence="1 2" key="1">
    <citation type="submission" date="2021-06" db="EMBL/GenBank/DDBJ databases">
        <title>Caerostris extrusa draft genome.</title>
        <authorList>
            <person name="Kono N."/>
            <person name="Arakawa K."/>
        </authorList>
    </citation>
    <scope>NUCLEOTIDE SEQUENCE [LARGE SCALE GENOMIC DNA]</scope>
</reference>
<organism evidence="1 2">
    <name type="scientific">Caerostris extrusa</name>
    <name type="common">Bark spider</name>
    <name type="synonym">Caerostris bankana</name>
    <dbReference type="NCBI Taxonomy" id="172846"/>
    <lineage>
        <taxon>Eukaryota</taxon>
        <taxon>Metazoa</taxon>
        <taxon>Ecdysozoa</taxon>
        <taxon>Arthropoda</taxon>
        <taxon>Chelicerata</taxon>
        <taxon>Arachnida</taxon>
        <taxon>Araneae</taxon>
        <taxon>Araneomorphae</taxon>
        <taxon>Entelegynae</taxon>
        <taxon>Araneoidea</taxon>
        <taxon>Araneidae</taxon>
        <taxon>Caerostris</taxon>
    </lineage>
</organism>
<proteinExistence type="predicted"/>
<keyword evidence="2" id="KW-1185">Reference proteome</keyword>